<sequence>MAKILTIEIDTAQIRVAEVDSRGQHIYRCFVLPVPQGAVDDGQIRDTKSLGKLLKEELIAQGIKTRKVFFVAGSSRIASREVRIPFVKKDRIQSIIQENATDYFPIDISSYVISYSMIDIESKEQETGGSIRQYHLMVYAAPTSISAAFREFAEVAGLNMTGIGFTGDSVYSAVKTTFADGLHMLVKIEFDSTSITIIKDGDLALQRNINYGVDSAIETVRAFPQFGENLSQQEALMVLHDRRCLQDSLNGIDTSDMDIQDQLLENAKMEVTESFRYMVGNISRIMDYYISRNTDATFSSIQICGLGAGIKGVRRLLANELAQRVEVVYALDKCTYPKFSEEEGLYLYTAVISPMRSGVNLMEKTTRKKKENKDSLSGAVLICVVGVAAGVALTAAGVASRVYQQHQQDYLNQRINEESSIEEIYNAYNTAQEQYQNYQNMYQYTNTPNEGLKAFLEEMEQKMPSDITLDTFSSDGSQVSFSMRVSGKSAAANTLMQLRTFESLATVTTTGLEEDEAGTVAMSVICTYANPAPLDNTEE</sequence>
<dbReference type="Proteomes" id="UP000283745">
    <property type="component" value="Unassembled WGS sequence"/>
</dbReference>
<name>A0A414J3L2_9FIRM</name>
<dbReference type="RefSeq" id="WP_118048625.1">
    <property type="nucleotide sequence ID" value="NZ_CABJFK010000009.1"/>
</dbReference>
<feature type="transmembrane region" description="Helical" evidence="1">
    <location>
        <begin position="376"/>
        <end position="399"/>
    </location>
</feature>
<keyword evidence="1" id="KW-0812">Transmembrane</keyword>
<proteinExistence type="predicted"/>
<evidence type="ECO:0000256" key="1">
    <source>
        <dbReference type="SAM" id="Phobius"/>
    </source>
</evidence>
<protein>
    <submittedName>
        <fullName evidence="2">Pilus assembly protein PilN</fullName>
    </submittedName>
</protein>
<keyword evidence="1" id="KW-1133">Transmembrane helix</keyword>
<comment type="caution">
    <text evidence="2">The sequence shown here is derived from an EMBL/GenBank/DDBJ whole genome shotgun (WGS) entry which is preliminary data.</text>
</comment>
<organism evidence="2 3">
    <name type="scientific">Blautia obeum</name>
    <dbReference type="NCBI Taxonomy" id="40520"/>
    <lineage>
        <taxon>Bacteria</taxon>
        <taxon>Bacillati</taxon>
        <taxon>Bacillota</taxon>
        <taxon>Clostridia</taxon>
        <taxon>Lachnospirales</taxon>
        <taxon>Lachnospiraceae</taxon>
        <taxon>Blautia</taxon>
    </lineage>
</organism>
<dbReference type="InterPro" id="IPR050696">
    <property type="entry name" value="FtsA/MreB"/>
</dbReference>
<keyword evidence="1" id="KW-0472">Membrane</keyword>
<accession>A0A414J3L2</accession>
<evidence type="ECO:0000313" key="2">
    <source>
        <dbReference type="EMBL" id="RHE38993.1"/>
    </source>
</evidence>
<dbReference type="PANTHER" id="PTHR32432:SF3">
    <property type="entry name" value="ETHANOLAMINE UTILIZATION PROTEIN EUTJ"/>
    <property type="match status" value="1"/>
</dbReference>
<dbReference type="AlphaFoldDB" id="A0A414J3L2"/>
<gene>
    <name evidence="2" type="ORF">DW740_11655</name>
</gene>
<dbReference type="Gene3D" id="3.30.1490.300">
    <property type="match status" value="1"/>
</dbReference>
<dbReference type="PANTHER" id="PTHR32432">
    <property type="entry name" value="CELL DIVISION PROTEIN FTSA-RELATED"/>
    <property type="match status" value="1"/>
</dbReference>
<dbReference type="EMBL" id="QSKF01000009">
    <property type="protein sequence ID" value="RHE38993.1"/>
    <property type="molecule type" value="Genomic_DNA"/>
</dbReference>
<evidence type="ECO:0000313" key="3">
    <source>
        <dbReference type="Proteomes" id="UP000283745"/>
    </source>
</evidence>
<reference evidence="2 3" key="1">
    <citation type="submission" date="2018-08" db="EMBL/GenBank/DDBJ databases">
        <title>A genome reference for cultivated species of the human gut microbiota.</title>
        <authorList>
            <person name="Zou Y."/>
            <person name="Xue W."/>
            <person name="Luo G."/>
        </authorList>
    </citation>
    <scope>NUCLEOTIDE SEQUENCE [LARGE SCALE GENOMIC DNA]</scope>
    <source>
        <strain evidence="2 3">AM28-23</strain>
    </source>
</reference>
<dbReference type="Gene3D" id="3.30.420.40">
    <property type="match status" value="2"/>
</dbReference>